<feature type="disulfide bond" evidence="9">
    <location>
        <begin position="187"/>
        <end position="208"/>
    </location>
</feature>
<dbReference type="FunFam" id="3.10.100.10:FF:000002">
    <property type="entry name" value="Hyaluronan proteoglycan link protein 1"/>
    <property type="match status" value="1"/>
</dbReference>
<dbReference type="CDD" id="cd03518">
    <property type="entry name" value="Link_domain_HAPLN_module_1"/>
    <property type="match status" value="1"/>
</dbReference>
<dbReference type="GO" id="GO:0007417">
    <property type="term" value="P:central nervous system development"/>
    <property type="evidence" value="ECO:0007669"/>
    <property type="project" value="TreeGrafter"/>
</dbReference>
<dbReference type="GO" id="GO:0001501">
    <property type="term" value="P:skeletal system development"/>
    <property type="evidence" value="ECO:0007669"/>
    <property type="project" value="TreeGrafter"/>
</dbReference>
<dbReference type="InterPro" id="IPR050691">
    <property type="entry name" value="Hyaluronan_bind_Proteoglycan"/>
</dbReference>
<evidence type="ECO:0000256" key="3">
    <source>
        <dbReference type="ARBA" id="ARBA00022530"/>
    </source>
</evidence>
<dbReference type="SUPFAM" id="SSF48726">
    <property type="entry name" value="Immunoglobulin"/>
    <property type="match status" value="1"/>
</dbReference>
<feature type="chain" id="PRO_5028145084" evidence="10">
    <location>
        <begin position="25"/>
        <end position="340"/>
    </location>
</feature>
<dbReference type="AlphaFoldDB" id="A0A6P7NEZ8"/>
<feature type="domain" description="Link" evidence="12">
    <location>
        <begin position="241"/>
        <end position="333"/>
    </location>
</feature>
<dbReference type="OrthoDB" id="5359219at2759"/>
<dbReference type="InterPro" id="IPR007110">
    <property type="entry name" value="Ig-like_dom"/>
</dbReference>
<evidence type="ECO:0000256" key="7">
    <source>
        <dbReference type="ARBA" id="ARBA00023319"/>
    </source>
</evidence>
<dbReference type="InterPro" id="IPR003599">
    <property type="entry name" value="Ig_sub"/>
</dbReference>
<dbReference type="GO" id="GO:0072534">
    <property type="term" value="C:perineuronal net"/>
    <property type="evidence" value="ECO:0007669"/>
    <property type="project" value="TreeGrafter"/>
</dbReference>
<dbReference type="SMART" id="SM00406">
    <property type="entry name" value="IGv"/>
    <property type="match status" value="1"/>
</dbReference>
<gene>
    <name evidence="14" type="primary">LOC114862286</name>
</gene>
<dbReference type="GO" id="GO:0010001">
    <property type="term" value="P:glial cell differentiation"/>
    <property type="evidence" value="ECO:0007669"/>
    <property type="project" value="TreeGrafter"/>
</dbReference>
<dbReference type="GO" id="GO:0005615">
    <property type="term" value="C:extracellular space"/>
    <property type="evidence" value="ECO:0007669"/>
    <property type="project" value="TreeGrafter"/>
</dbReference>
<dbReference type="InParanoid" id="A0A6P7NEZ8"/>
<feature type="disulfide bond" evidence="9">
    <location>
        <begin position="286"/>
        <end position="307"/>
    </location>
</feature>
<dbReference type="KEGG" id="bspl:114862286"/>
<dbReference type="GO" id="GO:0005540">
    <property type="term" value="F:hyaluronic acid binding"/>
    <property type="evidence" value="ECO:0007669"/>
    <property type="project" value="UniProtKB-KW"/>
</dbReference>
<dbReference type="PANTHER" id="PTHR22804">
    <property type="entry name" value="AGGRECAN/VERSICAN PROTEOGLYCAN"/>
    <property type="match status" value="1"/>
</dbReference>
<reference evidence="14" key="1">
    <citation type="submission" date="2025-08" db="UniProtKB">
        <authorList>
            <consortium name="RefSeq"/>
        </authorList>
    </citation>
    <scope>IDENTIFICATION</scope>
</reference>
<dbReference type="InterPro" id="IPR013783">
    <property type="entry name" value="Ig-like_fold"/>
</dbReference>
<dbReference type="InterPro" id="IPR036179">
    <property type="entry name" value="Ig-like_dom_sf"/>
</dbReference>
<keyword evidence="10" id="KW-0732">Signal</keyword>
<feature type="domain" description="Link" evidence="12">
    <location>
        <begin position="141"/>
        <end position="236"/>
    </location>
</feature>
<evidence type="ECO:0000313" key="14">
    <source>
        <dbReference type="RefSeq" id="XP_029018272.1"/>
    </source>
</evidence>
<dbReference type="FunFam" id="3.10.100.10:FF:000001">
    <property type="entry name" value="Hyaluronan proteoglycan link protein 1"/>
    <property type="match status" value="1"/>
</dbReference>
<dbReference type="CDD" id="cd03519">
    <property type="entry name" value="Link_domain_HAPLN_module_2"/>
    <property type="match status" value="1"/>
</dbReference>
<keyword evidence="4" id="KW-0677">Repeat</keyword>
<accession>A0A6P7NEZ8</accession>
<keyword evidence="6" id="KW-0373">Hyaluronic acid</keyword>
<dbReference type="GO" id="GO:0002052">
    <property type="term" value="P:positive regulation of neuroblast proliferation"/>
    <property type="evidence" value="ECO:0007669"/>
    <property type="project" value="TreeGrafter"/>
</dbReference>
<evidence type="ECO:0000259" key="11">
    <source>
        <dbReference type="PROSITE" id="PS50835"/>
    </source>
</evidence>
<proteinExistence type="inferred from homology"/>
<evidence type="ECO:0000256" key="2">
    <source>
        <dbReference type="ARBA" id="ARBA00022525"/>
    </source>
</evidence>
<evidence type="ECO:0000256" key="5">
    <source>
        <dbReference type="ARBA" id="ARBA00023157"/>
    </source>
</evidence>
<evidence type="ECO:0000256" key="4">
    <source>
        <dbReference type="ARBA" id="ARBA00022737"/>
    </source>
</evidence>
<comment type="caution">
    <text evidence="9">Lacks conserved residue(s) required for the propagation of feature annotation.</text>
</comment>
<dbReference type="Gene3D" id="3.10.100.10">
    <property type="entry name" value="Mannose-Binding Protein A, subunit A"/>
    <property type="match status" value="2"/>
</dbReference>
<evidence type="ECO:0000256" key="1">
    <source>
        <dbReference type="ARBA" id="ARBA00004498"/>
    </source>
</evidence>
<dbReference type="GO" id="GO:0045202">
    <property type="term" value="C:synapse"/>
    <property type="evidence" value="ECO:0007669"/>
    <property type="project" value="TreeGrafter"/>
</dbReference>
<dbReference type="GO" id="GO:0061148">
    <property type="term" value="P:extracellular matrix organization involved in endocardium development"/>
    <property type="evidence" value="ECO:0007669"/>
    <property type="project" value="Ensembl"/>
</dbReference>
<sequence length="340" mass="37452">MINLLHFTMISLALVADMFGPGASSPIQLLVNVIAEPGANATLPCRLLDRDAEEYMGVKIKWTRLVDDKEEDVLLSMGFHIKAYGSFEDRVFLETPDSADGSIVITNVSKEDAGRYQCEIINGVVDEIHEVLLEVQGVIGVVFPYSPPLGRYNLNFQEAEQACAEQGAVVASFEQMFSAWEEGLDWCNAGWLSDGTVQYPITKPRGPCGGSNNQPGIRSYGLRDKLVGRYDVFCYASLAEGELYWLEQPDRLSYDEAVQACVDDGARIAKVGHVYAAWKLRGFDRCDAGWLADGSVRYPISRPRKNCSPAEAAVRFVGFPSKDQKSYGVYCFRAGQPGAS</sequence>
<feature type="domain" description="Ig-like" evidence="11">
    <location>
        <begin position="21"/>
        <end position="134"/>
    </location>
</feature>
<dbReference type="GO" id="GO:0031101">
    <property type="term" value="P:fin regeneration"/>
    <property type="evidence" value="ECO:0007669"/>
    <property type="project" value="Ensembl"/>
</dbReference>
<dbReference type="PROSITE" id="PS50963">
    <property type="entry name" value="LINK_2"/>
    <property type="match status" value="2"/>
</dbReference>
<organism evidence="13 14">
    <name type="scientific">Betta splendens</name>
    <name type="common">Siamese fighting fish</name>
    <dbReference type="NCBI Taxonomy" id="158456"/>
    <lineage>
        <taxon>Eukaryota</taxon>
        <taxon>Metazoa</taxon>
        <taxon>Chordata</taxon>
        <taxon>Craniata</taxon>
        <taxon>Vertebrata</taxon>
        <taxon>Euteleostomi</taxon>
        <taxon>Actinopterygii</taxon>
        <taxon>Neopterygii</taxon>
        <taxon>Teleostei</taxon>
        <taxon>Neoteleostei</taxon>
        <taxon>Acanthomorphata</taxon>
        <taxon>Anabantaria</taxon>
        <taxon>Anabantiformes</taxon>
        <taxon>Anabantoidei</taxon>
        <taxon>Osphronemidae</taxon>
        <taxon>Betta</taxon>
    </lineage>
</organism>
<dbReference type="SUPFAM" id="SSF56436">
    <property type="entry name" value="C-type lectin-like"/>
    <property type="match status" value="2"/>
</dbReference>
<dbReference type="Proteomes" id="UP000515150">
    <property type="component" value="Chromosome 9"/>
</dbReference>
<evidence type="ECO:0000256" key="10">
    <source>
        <dbReference type="SAM" id="SignalP"/>
    </source>
</evidence>
<dbReference type="Pfam" id="PF07686">
    <property type="entry name" value="V-set"/>
    <property type="match status" value="1"/>
</dbReference>
<evidence type="ECO:0000256" key="8">
    <source>
        <dbReference type="ARBA" id="ARBA00038272"/>
    </source>
</evidence>
<name>A0A6P7NEZ8_BETSP</name>
<evidence type="ECO:0000256" key="9">
    <source>
        <dbReference type="PROSITE-ProRule" id="PRU00323"/>
    </source>
</evidence>
<comment type="similarity">
    <text evidence="8">Belongs to the HAPLN family.</text>
</comment>
<evidence type="ECO:0000256" key="6">
    <source>
        <dbReference type="ARBA" id="ARBA00023290"/>
    </source>
</evidence>
<dbReference type="PROSITE" id="PS50835">
    <property type="entry name" value="IG_LIKE"/>
    <property type="match status" value="1"/>
</dbReference>
<dbReference type="SMART" id="SM00445">
    <property type="entry name" value="LINK"/>
    <property type="match status" value="2"/>
</dbReference>
<dbReference type="PRINTS" id="PR01265">
    <property type="entry name" value="LINKMODULE"/>
</dbReference>
<dbReference type="InterPro" id="IPR000538">
    <property type="entry name" value="Link_dom"/>
</dbReference>
<keyword evidence="2" id="KW-0964">Secreted</keyword>
<dbReference type="Pfam" id="PF00193">
    <property type="entry name" value="Xlink"/>
    <property type="match status" value="2"/>
</dbReference>
<dbReference type="InterPro" id="IPR016187">
    <property type="entry name" value="CTDL_fold"/>
</dbReference>
<evidence type="ECO:0000313" key="13">
    <source>
        <dbReference type="Proteomes" id="UP000515150"/>
    </source>
</evidence>
<dbReference type="InterPro" id="IPR013106">
    <property type="entry name" value="Ig_V-set"/>
</dbReference>
<keyword evidence="5 9" id="KW-1015">Disulfide bond</keyword>
<keyword evidence="7" id="KW-0393">Immunoglobulin domain</keyword>
<comment type="subcellular location">
    <subcellularLocation>
        <location evidence="1">Secreted</location>
        <location evidence="1">Extracellular space</location>
        <location evidence="1">Extracellular matrix</location>
    </subcellularLocation>
</comment>
<dbReference type="RefSeq" id="XP_029018272.1">
    <property type="nucleotide sequence ID" value="XM_029162439.3"/>
</dbReference>
<dbReference type="SMART" id="SM00409">
    <property type="entry name" value="IG"/>
    <property type="match status" value="1"/>
</dbReference>
<protein>
    <submittedName>
        <fullName evidence="14">Hyaluronan and proteoglycan link protein 1-like</fullName>
    </submittedName>
</protein>
<dbReference type="Gene3D" id="2.60.40.10">
    <property type="entry name" value="Immunoglobulins"/>
    <property type="match status" value="1"/>
</dbReference>
<feature type="signal peptide" evidence="10">
    <location>
        <begin position="1"/>
        <end position="24"/>
    </location>
</feature>
<dbReference type="InterPro" id="IPR016186">
    <property type="entry name" value="C-type_lectin-like/link_sf"/>
</dbReference>
<dbReference type="GO" id="GO:0007155">
    <property type="term" value="P:cell adhesion"/>
    <property type="evidence" value="ECO:0007669"/>
    <property type="project" value="InterPro"/>
</dbReference>
<keyword evidence="13" id="KW-1185">Reference proteome</keyword>
<evidence type="ECO:0000259" key="12">
    <source>
        <dbReference type="PROSITE" id="PS50963"/>
    </source>
</evidence>
<keyword evidence="3" id="KW-0272">Extracellular matrix</keyword>
<dbReference type="GeneID" id="114862286"/>
<dbReference type="PROSITE" id="PS01241">
    <property type="entry name" value="LINK_1"/>
    <property type="match status" value="2"/>
</dbReference>
<dbReference type="PANTHER" id="PTHR22804:SF58">
    <property type="entry name" value="HYALURONAN AND PROTEOGLYCAN LINK PROTEIN 1 ISOFORM 1 PRECURSOR"/>
    <property type="match status" value="1"/>
</dbReference>